<feature type="transmembrane region" description="Helical" evidence="9">
    <location>
        <begin position="1012"/>
        <end position="1031"/>
    </location>
</feature>
<evidence type="ECO:0000313" key="11">
    <source>
        <dbReference type="Proteomes" id="UP001308005"/>
    </source>
</evidence>
<feature type="transmembrane region" description="Helical" evidence="9">
    <location>
        <begin position="476"/>
        <end position="495"/>
    </location>
</feature>
<dbReference type="EMBL" id="JAYMYJ010000082">
    <property type="protein sequence ID" value="MEB4591010.1"/>
    <property type="molecule type" value="Genomic_DNA"/>
</dbReference>
<feature type="transmembrane region" description="Helical" evidence="9">
    <location>
        <begin position="1043"/>
        <end position="1065"/>
    </location>
</feature>
<evidence type="ECO:0000256" key="4">
    <source>
        <dbReference type="ARBA" id="ARBA00022475"/>
    </source>
</evidence>
<comment type="subcellular location">
    <subcellularLocation>
        <location evidence="1">Cell membrane</location>
        <topology evidence="1">Multi-pass membrane protein</topology>
    </subcellularLocation>
</comment>
<gene>
    <name evidence="10" type="ORF">VSS37_08485</name>
</gene>
<comment type="similarity">
    <text evidence="2">Belongs to the resistance-nodulation-cell division (RND) (TC 2.A.6) family.</text>
</comment>
<dbReference type="Gene3D" id="3.30.70.1320">
    <property type="entry name" value="Multidrug efflux transporter AcrB pore domain like"/>
    <property type="match status" value="1"/>
</dbReference>
<dbReference type="InterPro" id="IPR027463">
    <property type="entry name" value="AcrB_DN_DC_subdom"/>
</dbReference>
<keyword evidence="4" id="KW-1003">Cell membrane</keyword>
<dbReference type="InterPro" id="IPR004763">
    <property type="entry name" value="CusA-like"/>
</dbReference>
<dbReference type="InterPro" id="IPR001036">
    <property type="entry name" value="Acrflvin-R"/>
</dbReference>
<evidence type="ECO:0000256" key="1">
    <source>
        <dbReference type="ARBA" id="ARBA00004651"/>
    </source>
</evidence>
<evidence type="ECO:0000256" key="3">
    <source>
        <dbReference type="ARBA" id="ARBA00022448"/>
    </source>
</evidence>
<feature type="transmembrane region" description="Helical" evidence="9">
    <location>
        <begin position="515"/>
        <end position="535"/>
    </location>
</feature>
<keyword evidence="3" id="KW-0813">Transport</keyword>
<feature type="transmembrane region" description="Helical" evidence="9">
    <location>
        <begin position="902"/>
        <end position="921"/>
    </location>
</feature>
<feature type="transmembrane region" description="Helical" evidence="9">
    <location>
        <begin position="364"/>
        <end position="383"/>
    </location>
</feature>
<reference evidence="11" key="1">
    <citation type="submission" date="2023-07" db="EMBL/GenBank/DDBJ databases">
        <title>The carbon used by Thiothrix.</title>
        <authorList>
            <person name="Chen L."/>
        </authorList>
    </citation>
    <scope>NUCLEOTIDE SEQUENCE [LARGE SCALE GENOMIC DNA]</scope>
</reference>
<feature type="transmembrane region" description="Helical" evidence="9">
    <location>
        <begin position="343"/>
        <end position="359"/>
    </location>
</feature>
<evidence type="ECO:0000256" key="6">
    <source>
        <dbReference type="ARBA" id="ARBA00022989"/>
    </source>
</evidence>
<dbReference type="Gene3D" id="3.30.70.1430">
    <property type="entry name" value="Multidrug efflux transporter AcrB pore domain"/>
    <property type="match status" value="2"/>
</dbReference>
<feature type="transmembrane region" description="Helical" evidence="9">
    <location>
        <begin position="928"/>
        <end position="946"/>
    </location>
</feature>
<keyword evidence="5 9" id="KW-0812">Transmembrane</keyword>
<evidence type="ECO:0000256" key="7">
    <source>
        <dbReference type="ARBA" id="ARBA00023136"/>
    </source>
</evidence>
<keyword evidence="6 9" id="KW-1133">Transmembrane helix</keyword>
<evidence type="ECO:0000256" key="5">
    <source>
        <dbReference type="ARBA" id="ARBA00022692"/>
    </source>
</evidence>
<dbReference type="SUPFAM" id="SSF82693">
    <property type="entry name" value="Multidrug efflux transporter AcrB pore domain, PN1, PN2, PC1 and PC2 subdomains"/>
    <property type="match status" value="2"/>
</dbReference>
<feature type="transmembrane region" description="Helical" evidence="9">
    <location>
        <begin position="389"/>
        <end position="412"/>
    </location>
</feature>
<dbReference type="PRINTS" id="PR00702">
    <property type="entry name" value="ACRIFLAVINRP"/>
</dbReference>
<keyword evidence="7 9" id="KW-0472">Membrane</keyword>
<dbReference type="NCBIfam" id="TIGR00914">
    <property type="entry name" value="2A0601"/>
    <property type="match status" value="1"/>
</dbReference>
<accession>A0ABU6CW01</accession>
<evidence type="ECO:0000313" key="10">
    <source>
        <dbReference type="EMBL" id="MEB4591010.1"/>
    </source>
</evidence>
<evidence type="ECO:0000256" key="2">
    <source>
        <dbReference type="ARBA" id="ARBA00010942"/>
    </source>
</evidence>
<dbReference type="PANTHER" id="PTHR32063">
    <property type="match status" value="1"/>
</dbReference>
<dbReference type="Gene3D" id="3.30.2090.10">
    <property type="entry name" value="Multidrug efflux transporter AcrB TolC docking domain, DN and DC subdomains"/>
    <property type="match status" value="2"/>
</dbReference>
<comment type="caution">
    <text evidence="10">The sequence shown here is derived from an EMBL/GenBank/DDBJ whole genome shotgun (WGS) entry which is preliminary data.</text>
</comment>
<evidence type="ECO:0000256" key="9">
    <source>
        <dbReference type="SAM" id="Phobius"/>
    </source>
</evidence>
<dbReference type="SUPFAM" id="SSF82714">
    <property type="entry name" value="Multidrug efflux transporter AcrB TolC docking domain, DN and DC subdomains"/>
    <property type="match status" value="2"/>
</dbReference>
<dbReference type="PANTHER" id="PTHR32063:SF19">
    <property type="entry name" value="CATION EFFLUX SYSTEM PROTEIN CUSA"/>
    <property type="match status" value="1"/>
</dbReference>
<sequence>MLTAIIHASIRNRFLVLIATLLLAAWGAISILRTPLDAIPDLSDVQVIIKTEFPGQAPQVVEDQITYPLSTLMLSVPKSTVVRGYSMFGDSYVYVLFEDGTDPYWARSRVLEYLGQAASQLPAGVEPRLGPDATGVGWVYEYALVDKTGKHDIAQLRSLQDWFLKYELQTVPGVSEIATVGGMVKQYQVVVDPQRLRAYGLTLGEVKMAIQNGNQEAGGSVLELGEAEYMVRSKGYLSKVEDIEAIPVMVDKQSGAPVLLRDIATVRIGPQMRRGIAELDGTGEVVGGIVVMRYGENAREVIHNVKARLETLKKGLPEGVEIVPTYDRSGLIDRAVENLSHKLLEEFAVVALVCLIFLFHLRSAFVAIVSLPLGVMAAFIVMHQQGINANIMSLGGIAIAIGAMVDAAIVMIENAHKHLERATTPHPNLPPQGGKEQEGIPNEASTLPAPLAGEGLGKGGKTLDHWDIIAEAASEVGPALFFSLLIITLSFIPVFTLEAQEGRLFAPLAFTKTYAMAAAAGLSVTLIPVLMGYFIRGKLPKETSNPLTRVLIWAYRPLLRACLWKPWLTLLVAVLLAASAYYPLARIGSEFMPELEEGDLLYMPTTLPGISIGKAQELLMQTDRLIKTLPEVERVFGKVGRAETATDPAPLTMLETTILLKPKSEWRDGMTLDKLIAELDKTVKFPGLTNAWVQPIKTRIDMLATGIKTPVGVKVSGPDLQQIETIGAQLESVLKGVEGTASVISERVSGGRYIEITPNREAAARYGLNIADIQTLISSAVGGSNVTQTVEGLERYPVNLRYPRYLRDDVDKLKELPLVTPSGAQIPLGKVAAFKVAEGPPMIKTENARLNGWTFVDIRGVDLGSYLKAAQAKVAAEIKLPPGYSISWAGQYEYLLRVKDKLMLAVPATLLIIFVLLYLTFRNVTEALVVMLSLPFALAGGIWYVWWLGFNFSVAVAVGFIALAGVAAEFGVIMLVYLDNAWKRHQTDGKGTLADLRDAIFEGAVMRVRPKAMTVAVIVAGLVPIMLGSGTGSDVMQRIAAPMVGGMITAPLLSLLVMPAIYLIWKRNGPRPKQKPPKTVA</sequence>
<feature type="region of interest" description="Disordered" evidence="8">
    <location>
        <begin position="422"/>
        <end position="444"/>
    </location>
</feature>
<organism evidence="10 11">
    <name type="scientific">Candidatus Thiothrix phosphatis</name>
    <dbReference type="NCBI Taxonomy" id="3112415"/>
    <lineage>
        <taxon>Bacteria</taxon>
        <taxon>Pseudomonadati</taxon>
        <taxon>Pseudomonadota</taxon>
        <taxon>Gammaproteobacteria</taxon>
        <taxon>Thiotrichales</taxon>
        <taxon>Thiotrichaceae</taxon>
        <taxon>Thiothrix</taxon>
    </lineage>
</organism>
<reference evidence="10 11" key="2">
    <citation type="submission" date="2024-01" db="EMBL/GenBank/DDBJ databases">
        <authorList>
            <person name="Xie X."/>
        </authorList>
    </citation>
    <scope>NUCLEOTIDE SEQUENCE [LARGE SCALE GENOMIC DNA]</scope>
    <source>
        <strain evidence="10">SCUT-1</strain>
    </source>
</reference>
<proteinExistence type="inferred from homology"/>
<dbReference type="Pfam" id="PF00873">
    <property type="entry name" value="ACR_tran"/>
    <property type="match status" value="1"/>
</dbReference>
<keyword evidence="11" id="KW-1185">Reference proteome</keyword>
<protein>
    <submittedName>
        <fullName evidence="10">Efflux RND transporter permease subunit</fullName>
    </submittedName>
</protein>
<feature type="transmembrane region" description="Helical" evidence="9">
    <location>
        <begin position="952"/>
        <end position="978"/>
    </location>
</feature>
<dbReference type="SUPFAM" id="SSF82866">
    <property type="entry name" value="Multidrug efflux transporter AcrB transmembrane domain"/>
    <property type="match status" value="2"/>
</dbReference>
<dbReference type="RefSeq" id="WP_324694396.1">
    <property type="nucleotide sequence ID" value="NZ_JAYMYJ010000082.1"/>
</dbReference>
<name>A0ABU6CW01_9GAMM</name>
<feature type="transmembrane region" description="Helical" evidence="9">
    <location>
        <begin position="566"/>
        <end position="584"/>
    </location>
</feature>
<evidence type="ECO:0000256" key="8">
    <source>
        <dbReference type="SAM" id="MobiDB-lite"/>
    </source>
</evidence>
<dbReference type="Gene3D" id="3.30.70.1440">
    <property type="entry name" value="Multidrug efflux transporter AcrB pore domain"/>
    <property type="match status" value="1"/>
</dbReference>
<dbReference type="Proteomes" id="UP001308005">
    <property type="component" value="Unassembled WGS sequence"/>
</dbReference>
<dbReference type="Gene3D" id="1.20.1640.10">
    <property type="entry name" value="Multidrug efflux transporter AcrB transmembrane domain"/>
    <property type="match status" value="3"/>
</dbReference>